<protein>
    <submittedName>
        <fullName evidence="1">Uncharacterized protein</fullName>
    </submittedName>
</protein>
<dbReference type="Proteomes" id="UP000243140">
    <property type="component" value="Unassembled WGS sequence"/>
</dbReference>
<comment type="caution">
    <text evidence="1">The sequence shown here is derived from an EMBL/GenBank/DDBJ whole genome shotgun (WGS) entry which is preliminary data.</text>
</comment>
<evidence type="ECO:0000313" key="1">
    <source>
        <dbReference type="EMBL" id="ORA84935.1"/>
    </source>
</evidence>
<proteinExistence type="predicted"/>
<keyword evidence="2" id="KW-1185">Reference proteome</keyword>
<accession>A0ABX3SYS4</accession>
<evidence type="ECO:0000313" key="2">
    <source>
        <dbReference type="Proteomes" id="UP000243140"/>
    </source>
</evidence>
<gene>
    <name evidence="1" type="ORF">BST29_01660</name>
</gene>
<sequence>MIGTPRAPARLEPNLDMVVDRKALYRLFIPSAKRALGCATTRATVEEALRRAAAHAHDQRAARQQRYLQRLVDHVDV</sequence>
<name>A0ABX3SYS4_MYCMA</name>
<organism evidence="1 2">
    <name type="scientific">Mycobacterium malmoense</name>
    <dbReference type="NCBI Taxonomy" id="1780"/>
    <lineage>
        <taxon>Bacteria</taxon>
        <taxon>Bacillati</taxon>
        <taxon>Actinomycetota</taxon>
        <taxon>Actinomycetes</taxon>
        <taxon>Mycobacteriales</taxon>
        <taxon>Mycobacteriaceae</taxon>
        <taxon>Mycobacterium</taxon>
    </lineage>
</organism>
<dbReference type="EMBL" id="MVHV01000002">
    <property type="protein sequence ID" value="ORA84935.1"/>
    <property type="molecule type" value="Genomic_DNA"/>
</dbReference>
<reference evidence="1 2" key="1">
    <citation type="submission" date="2017-02" db="EMBL/GenBank/DDBJ databases">
        <title>The new phylogeny of genus Mycobacterium.</title>
        <authorList>
            <person name="Tortoli E."/>
            <person name="Trovato A."/>
            <person name="Cirillo D.M."/>
        </authorList>
    </citation>
    <scope>NUCLEOTIDE SEQUENCE [LARGE SCALE GENOMIC DNA]</scope>
    <source>
        <strain evidence="1 2">IP1130001</strain>
    </source>
</reference>